<dbReference type="AlphaFoldDB" id="A0A1J0GC00"/>
<dbReference type="InterPro" id="IPR010998">
    <property type="entry name" value="Integrase_recombinase_N"/>
</dbReference>
<keyword evidence="5" id="KW-1185">Reference proteome</keyword>
<dbReference type="RefSeq" id="WP_071611182.1">
    <property type="nucleotide sequence ID" value="NZ_CP015756.1"/>
</dbReference>
<name>A0A1J0GC00_9CLOT</name>
<evidence type="ECO:0000313" key="5">
    <source>
        <dbReference type="Proteomes" id="UP000182569"/>
    </source>
</evidence>
<organism evidence="4 5">
    <name type="scientific">Clostridium estertheticum subsp. estertheticum</name>
    <dbReference type="NCBI Taxonomy" id="1552"/>
    <lineage>
        <taxon>Bacteria</taxon>
        <taxon>Bacillati</taxon>
        <taxon>Bacillota</taxon>
        <taxon>Clostridia</taxon>
        <taxon>Eubacteriales</taxon>
        <taxon>Clostridiaceae</taxon>
        <taxon>Clostridium</taxon>
    </lineage>
</organism>
<gene>
    <name evidence="4" type="ORF">A7L45_01780</name>
</gene>
<evidence type="ECO:0000313" key="4">
    <source>
        <dbReference type="EMBL" id="APC38885.1"/>
    </source>
</evidence>
<dbReference type="InterPro" id="IPR044068">
    <property type="entry name" value="CB"/>
</dbReference>
<dbReference type="PROSITE" id="PS51900">
    <property type="entry name" value="CB"/>
    <property type="match status" value="1"/>
</dbReference>
<evidence type="ECO:0000256" key="2">
    <source>
        <dbReference type="PROSITE-ProRule" id="PRU01248"/>
    </source>
</evidence>
<dbReference type="Gene3D" id="1.10.150.130">
    <property type="match status" value="1"/>
</dbReference>
<accession>A0A1J0GC00</accession>
<dbReference type="STRING" id="1552.A7L45_01780"/>
<protein>
    <recommendedName>
        <fullName evidence="3">Core-binding (CB) domain-containing protein</fullName>
    </recommendedName>
</protein>
<keyword evidence="1 2" id="KW-0238">DNA-binding</keyword>
<proteinExistence type="predicted"/>
<dbReference type="EMBL" id="CP015756">
    <property type="protein sequence ID" value="APC38885.1"/>
    <property type="molecule type" value="Genomic_DNA"/>
</dbReference>
<dbReference type="KEGG" id="ceu:A7L45_01780"/>
<evidence type="ECO:0000256" key="1">
    <source>
        <dbReference type="ARBA" id="ARBA00023125"/>
    </source>
</evidence>
<sequence>MAIPKKKNISVEDIVVVESTKTKLQNGRQAIEFEISEEAKKIIEEFKENLVESNKAPTTIKSYIFDVKSFISFIESVGIIFTGEFNANQYNDYIKAQIDLEIKPTTIKKRRNSLQQYNIFLESKKYMNSVIIISKNDGLPIK</sequence>
<dbReference type="Proteomes" id="UP000182569">
    <property type="component" value="Chromosome"/>
</dbReference>
<dbReference type="GO" id="GO:0003677">
    <property type="term" value="F:DNA binding"/>
    <property type="evidence" value="ECO:0007669"/>
    <property type="project" value="UniProtKB-UniRule"/>
</dbReference>
<reference evidence="5" key="1">
    <citation type="journal article" date="2016" name="Front. Microbiol.">
        <title>Complete Genome Sequence of Clostridium estertheticum DSM 8809, a Microbe Identified in Spoiled Vacuum Packed Beef.</title>
        <authorList>
            <person name="Yu Z."/>
            <person name="Gunn L."/>
            <person name="Brennan E."/>
            <person name="Reid R."/>
            <person name="Wall P.G."/>
            <person name="Gaora O.P."/>
            <person name="Hurley D."/>
            <person name="Bolton D."/>
            <person name="Fanning S."/>
        </authorList>
    </citation>
    <scope>NUCLEOTIDE SEQUENCE [LARGE SCALE GENOMIC DNA]</scope>
    <source>
        <strain evidence="5">DSM 8809</strain>
    </source>
</reference>
<dbReference type="OrthoDB" id="184666at2"/>
<evidence type="ECO:0000259" key="3">
    <source>
        <dbReference type="PROSITE" id="PS51900"/>
    </source>
</evidence>
<feature type="domain" description="Core-binding (CB)" evidence="3">
    <location>
        <begin position="37"/>
        <end position="122"/>
    </location>
</feature>